<gene>
    <name evidence="2" type="ORF">SLEP1_g26445</name>
</gene>
<dbReference type="Gene3D" id="3.80.10.10">
    <property type="entry name" value="Ribonuclease Inhibitor"/>
    <property type="match status" value="1"/>
</dbReference>
<evidence type="ECO:0000259" key="1">
    <source>
        <dbReference type="PROSITE" id="PS50181"/>
    </source>
</evidence>
<feature type="domain" description="F-box" evidence="1">
    <location>
        <begin position="7"/>
        <end position="60"/>
    </location>
</feature>
<dbReference type="InterPro" id="IPR053781">
    <property type="entry name" value="F-box_AtFBL13-like"/>
</dbReference>
<dbReference type="InterPro" id="IPR036047">
    <property type="entry name" value="F-box-like_dom_sf"/>
</dbReference>
<dbReference type="CDD" id="cd22160">
    <property type="entry name" value="F-box_AtFBL13-like"/>
    <property type="match status" value="1"/>
</dbReference>
<name>A0AAV5JU53_9ROSI</name>
<dbReference type="InterPro" id="IPR055294">
    <property type="entry name" value="FBL60-like"/>
</dbReference>
<dbReference type="PROSITE" id="PS50181">
    <property type="entry name" value="FBOX"/>
    <property type="match status" value="1"/>
</dbReference>
<proteinExistence type="predicted"/>
<sequence length="373" mass="43084">MEIESSVDRISDLPDGVLCHILSFLPTEVAVLTSILSTRWRYLYTLVSSLYFETGFWDGYDEEIDAEKPNQFMNFIDRVLFFRNRPSIVTFRLACYQYVDPLRVDAWMRALMWHNIQELDLSNYDDGFRGLPLPASLFSCETLVVLRLKLNLYDHDLKVPTRICLPNLKLLEIFEISNPSLRRLTMKHLRAACLGKTFQIMINAPSLIYLNYCFHGDHSLAFVDMQSLVDAVFDCETRDVGDYQHIIADVFTGIKNIQSLLMSNDLAGQHNVSIPLLDKVTLLKILDWDFYFDFDCLQYLLAHFVVLKSFVLTGSISKGHPTINCSLQQSPPTFLLFHLKAIEIWSHRMEEVEAYMKIVTFPCLNSLKSHPLS</sequence>
<evidence type="ECO:0000313" key="3">
    <source>
        <dbReference type="Proteomes" id="UP001054252"/>
    </source>
</evidence>
<dbReference type="AlphaFoldDB" id="A0AAV5JU53"/>
<dbReference type="SUPFAM" id="SSF81383">
    <property type="entry name" value="F-box domain"/>
    <property type="match status" value="1"/>
</dbReference>
<comment type="caution">
    <text evidence="2">The sequence shown here is derived from an EMBL/GenBank/DDBJ whole genome shotgun (WGS) entry which is preliminary data.</text>
</comment>
<dbReference type="PANTHER" id="PTHR31293:SF12">
    <property type="entry name" value="RNI-LIKE SUPERFAMILY PROTEIN"/>
    <property type="match status" value="1"/>
</dbReference>
<dbReference type="SUPFAM" id="SSF52047">
    <property type="entry name" value="RNI-like"/>
    <property type="match status" value="1"/>
</dbReference>
<dbReference type="Pfam" id="PF00646">
    <property type="entry name" value="F-box"/>
    <property type="match status" value="1"/>
</dbReference>
<accession>A0AAV5JU53</accession>
<dbReference type="Proteomes" id="UP001054252">
    <property type="component" value="Unassembled WGS sequence"/>
</dbReference>
<dbReference type="InterPro" id="IPR032675">
    <property type="entry name" value="LRR_dom_sf"/>
</dbReference>
<dbReference type="PANTHER" id="PTHR31293">
    <property type="entry name" value="RNI-LIKE SUPERFAMILY PROTEIN"/>
    <property type="match status" value="1"/>
</dbReference>
<dbReference type="EMBL" id="BPVZ01000044">
    <property type="protein sequence ID" value="GKV15680.1"/>
    <property type="molecule type" value="Genomic_DNA"/>
</dbReference>
<protein>
    <recommendedName>
        <fullName evidence="1">F-box domain-containing protein</fullName>
    </recommendedName>
</protein>
<keyword evidence="3" id="KW-1185">Reference proteome</keyword>
<evidence type="ECO:0000313" key="2">
    <source>
        <dbReference type="EMBL" id="GKV15680.1"/>
    </source>
</evidence>
<reference evidence="2 3" key="1">
    <citation type="journal article" date="2021" name="Commun. Biol.">
        <title>The genome of Shorea leprosula (Dipterocarpaceae) highlights the ecological relevance of drought in aseasonal tropical rainforests.</title>
        <authorList>
            <person name="Ng K.K.S."/>
            <person name="Kobayashi M.J."/>
            <person name="Fawcett J.A."/>
            <person name="Hatakeyama M."/>
            <person name="Paape T."/>
            <person name="Ng C.H."/>
            <person name="Ang C.C."/>
            <person name="Tnah L.H."/>
            <person name="Lee C.T."/>
            <person name="Nishiyama T."/>
            <person name="Sese J."/>
            <person name="O'Brien M.J."/>
            <person name="Copetti D."/>
            <person name="Mohd Noor M.I."/>
            <person name="Ong R.C."/>
            <person name="Putra M."/>
            <person name="Sireger I.Z."/>
            <person name="Indrioko S."/>
            <person name="Kosugi Y."/>
            <person name="Izuno A."/>
            <person name="Isagi Y."/>
            <person name="Lee S.L."/>
            <person name="Shimizu K.K."/>
        </authorList>
    </citation>
    <scope>NUCLEOTIDE SEQUENCE [LARGE SCALE GENOMIC DNA]</scope>
    <source>
        <strain evidence="2">214</strain>
    </source>
</reference>
<dbReference type="InterPro" id="IPR001810">
    <property type="entry name" value="F-box_dom"/>
</dbReference>
<dbReference type="Pfam" id="PF24758">
    <property type="entry name" value="LRR_At5g56370"/>
    <property type="match status" value="1"/>
</dbReference>
<organism evidence="2 3">
    <name type="scientific">Rubroshorea leprosula</name>
    <dbReference type="NCBI Taxonomy" id="152421"/>
    <lineage>
        <taxon>Eukaryota</taxon>
        <taxon>Viridiplantae</taxon>
        <taxon>Streptophyta</taxon>
        <taxon>Embryophyta</taxon>
        <taxon>Tracheophyta</taxon>
        <taxon>Spermatophyta</taxon>
        <taxon>Magnoliopsida</taxon>
        <taxon>eudicotyledons</taxon>
        <taxon>Gunneridae</taxon>
        <taxon>Pentapetalae</taxon>
        <taxon>rosids</taxon>
        <taxon>malvids</taxon>
        <taxon>Malvales</taxon>
        <taxon>Dipterocarpaceae</taxon>
        <taxon>Rubroshorea</taxon>
    </lineage>
</organism>
<dbReference type="InterPro" id="IPR055411">
    <property type="entry name" value="LRR_FXL15/At3g58940/PEG3-like"/>
</dbReference>